<sequence length="74" mass="8055">MTRSYRLYFVRTDGGGRSPPVHTFGFDKDHDVAANEAAIQDGFAQCIGGLLSVADELGEKLPAVHRRPESPRLG</sequence>
<evidence type="ECO:0000313" key="1">
    <source>
        <dbReference type="EnsemblPlants" id="OMERI07G02230.1"/>
    </source>
</evidence>
<dbReference type="EnsemblPlants" id="OMERI07G02230.1">
    <property type="protein sequence ID" value="OMERI07G02230.1"/>
    <property type="gene ID" value="OMERI07G02230"/>
</dbReference>
<evidence type="ECO:0000313" key="2">
    <source>
        <dbReference type="Proteomes" id="UP000008021"/>
    </source>
</evidence>
<organism evidence="1">
    <name type="scientific">Oryza meridionalis</name>
    <dbReference type="NCBI Taxonomy" id="40149"/>
    <lineage>
        <taxon>Eukaryota</taxon>
        <taxon>Viridiplantae</taxon>
        <taxon>Streptophyta</taxon>
        <taxon>Embryophyta</taxon>
        <taxon>Tracheophyta</taxon>
        <taxon>Spermatophyta</taxon>
        <taxon>Magnoliopsida</taxon>
        <taxon>Liliopsida</taxon>
        <taxon>Poales</taxon>
        <taxon>Poaceae</taxon>
        <taxon>BOP clade</taxon>
        <taxon>Oryzoideae</taxon>
        <taxon>Oryzeae</taxon>
        <taxon>Oryzinae</taxon>
        <taxon>Oryza</taxon>
    </lineage>
</organism>
<dbReference type="AlphaFoldDB" id="A0A0E0E7L2"/>
<reference evidence="1" key="2">
    <citation type="submission" date="2018-05" db="EMBL/GenBank/DDBJ databases">
        <title>OmerRS3 (Oryza meridionalis Reference Sequence Version 3).</title>
        <authorList>
            <person name="Zhang J."/>
            <person name="Kudrna D."/>
            <person name="Lee S."/>
            <person name="Talag J."/>
            <person name="Welchert J."/>
            <person name="Wing R.A."/>
        </authorList>
    </citation>
    <scope>NUCLEOTIDE SEQUENCE [LARGE SCALE GENOMIC DNA]</scope>
    <source>
        <strain evidence="1">cv. OR44</strain>
    </source>
</reference>
<accession>A0A0E0E7L2</accession>
<dbReference type="Proteomes" id="UP000008021">
    <property type="component" value="Chromosome 7"/>
</dbReference>
<reference evidence="1" key="1">
    <citation type="submission" date="2015-04" db="UniProtKB">
        <authorList>
            <consortium name="EnsemblPlants"/>
        </authorList>
    </citation>
    <scope>IDENTIFICATION</scope>
</reference>
<dbReference type="HOGENOM" id="CLU_2691954_0_0_1"/>
<keyword evidence="2" id="KW-1185">Reference proteome</keyword>
<dbReference type="Gramene" id="OMERI07G02230.1">
    <property type="protein sequence ID" value="OMERI07G02230.1"/>
    <property type="gene ID" value="OMERI07G02230"/>
</dbReference>
<protein>
    <submittedName>
        <fullName evidence="1">Uncharacterized protein</fullName>
    </submittedName>
</protein>
<name>A0A0E0E7L2_9ORYZ</name>
<proteinExistence type="predicted"/>